<dbReference type="Proteomes" id="UP000799770">
    <property type="component" value="Unassembled WGS sequence"/>
</dbReference>
<evidence type="ECO:0000256" key="1">
    <source>
        <dbReference type="ARBA" id="ARBA00008072"/>
    </source>
</evidence>
<sequence>MSFENHAAYLVDKKNQPLQVRSAPYTKPGPNEIAVKASAVALNPVDLVVQVAATLAFNYISNLFVLGQDVSGQVVEVGMNVDPAQFEVGDRVVGHAVAFDKRSKGAPEGAFQEYVVLRTNLAAKIPSDMSYERATVIPLGFSTAACALFQKEQLALAHPQTSKAAPQNKTVIIWGGSTSVGANAIQLARAAGYDVIATSSPKNFGFVKELGASQAFDYNDSKTPNAIIQHLKGKECAGAVAIGKGSLEACQTILGATKGRKFVAQLSAPIEITHKRPGILDLKFVNGSDLMLNEVGKAVYNDFLGDALVNGNFVPKPDPEVVGHGLESINEAFAVYRKGGVSAKKLVVIL</sequence>
<keyword evidence="3" id="KW-0560">Oxidoreductase</keyword>
<evidence type="ECO:0000256" key="2">
    <source>
        <dbReference type="ARBA" id="ARBA00011245"/>
    </source>
</evidence>
<dbReference type="OrthoDB" id="10257049at2759"/>
<keyword evidence="6" id="KW-1185">Reference proteome</keyword>
<dbReference type="EMBL" id="ML977335">
    <property type="protein sequence ID" value="KAF2111082.1"/>
    <property type="molecule type" value="Genomic_DNA"/>
</dbReference>
<protein>
    <submittedName>
        <fullName evidence="5">Zinc-binding oxidoreductase CipB</fullName>
    </submittedName>
</protein>
<dbReference type="PANTHER" id="PTHR45348">
    <property type="entry name" value="HYPOTHETICAL OXIDOREDUCTASE (EUROFUNG)"/>
    <property type="match status" value="1"/>
</dbReference>
<dbReference type="InterPro" id="IPR013154">
    <property type="entry name" value="ADH-like_N"/>
</dbReference>
<accession>A0A6A5YVC2</accession>
<dbReference type="AlphaFoldDB" id="A0A6A5YVC2"/>
<evidence type="ECO:0000313" key="5">
    <source>
        <dbReference type="EMBL" id="KAF2111082.1"/>
    </source>
</evidence>
<dbReference type="GO" id="GO:0016651">
    <property type="term" value="F:oxidoreductase activity, acting on NAD(P)H"/>
    <property type="evidence" value="ECO:0007669"/>
    <property type="project" value="InterPro"/>
</dbReference>
<feature type="domain" description="Enoyl reductase (ER)" evidence="4">
    <location>
        <begin position="13"/>
        <end position="300"/>
    </location>
</feature>
<gene>
    <name evidence="5" type="ORF">BDV96DRAFT_552172</name>
</gene>
<proteinExistence type="inferred from homology"/>
<evidence type="ECO:0000256" key="3">
    <source>
        <dbReference type="ARBA" id="ARBA00023002"/>
    </source>
</evidence>
<dbReference type="SUPFAM" id="SSF51735">
    <property type="entry name" value="NAD(P)-binding Rossmann-fold domains"/>
    <property type="match status" value="1"/>
</dbReference>
<comment type="subunit">
    <text evidence="2">Monomer.</text>
</comment>
<evidence type="ECO:0000313" key="6">
    <source>
        <dbReference type="Proteomes" id="UP000799770"/>
    </source>
</evidence>
<dbReference type="SUPFAM" id="SSF50129">
    <property type="entry name" value="GroES-like"/>
    <property type="match status" value="1"/>
</dbReference>
<dbReference type="InterPro" id="IPR011032">
    <property type="entry name" value="GroES-like_sf"/>
</dbReference>
<reference evidence="5" key="1">
    <citation type="journal article" date="2020" name="Stud. Mycol.">
        <title>101 Dothideomycetes genomes: a test case for predicting lifestyles and emergence of pathogens.</title>
        <authorList>
            <person name="Haridas S."/>
            <person name="Albert R."/>
            <person name="Binder M."/>
            <person name="Bloem J."/>
            <person name="Labutti K."/>
            <person name="Salamov A."/>
            <person name="Andreopoulos B."/>
            <person name="Baker S."/>
            <person name="Barry K."/>
            <person name="Bills G."/>
            <person name="Bluhm B."/>
            <person name="Cannon C."/>
            <person name="Castanera R."/>
            <person name="Culley D."/>
            <person name="Daum C."/>
            <person name="Ezra D."/>
            <person name="Gonzalez J."/>
            <person name="Henrissat B."/>
            <person name="Kuo A."/>
            <person name="Liang C."/>
            <person name="Lipzen A."/>
            <person name="Lutzoni F."/>
            <person name="Magnuson J."/>
            <person name="Mondo S."/>
            <person name="Nolan M."/>
            <person name="Ohm R."/>
            <person name="Pangilinan J."/>
            <person name="Park H.-J."/>
            <person name="Ramirez L."/>
            <person name="Alfaro M."/>
            <person name="Sun H."/>
            <person name="Tritt A."/>
            <person name="Yoshinaga Y."/>
            <person name="Zwiers L.-H."/>
            <person name="Turgeon B."/>
            <person name="Goodwin S."/>
            <person name="Spatafora J."/>
            <person name="Crous P."/>
            <person name="Grigoriev I."/>
        </authorList>
    </citation>
    <scope>NUCLEOTIDE SEQUENCE</scope>
    <source>
        <strain evidence="5">CBS 627.86</strain>
    </source>
</reference>
<evidence type="ECO:0000259" key="4">
    <source>
        <dbReference type="SMART" id="SM00829"/>
    </source>
</evidence>
<dbReference type="Gene3D" id="3.90.180.10">
    <property type="entry name" value="Medium-chain alcohol dehydrogenases, catalytic domain"/>
    <property type="match status" value="1"/>
</dbReference>
<dbReference type="PANTHER" id="PTHR45348:SF2">
    <property type="entry name" value="ZINC-TYPE ALCOHOL DEHYDROGENASE-LIKE PROTEIN C2E1P3.01"/>
    <property type="match status" value="1"/>
</dbReference>
<dbReference type="InterPro" id="IPR047122">
    <property type="entry name" value="Trans-enoyl_RdTase-like"/>
</dbReference>
<dbReference type="Pfam" id="PF08240">
    <property type="entry name" value="ADH_N"/>
    <property type="match status" value="1"/>
</dbReference>
<dbReference type="CDD" id="cd08249">
    <property type="entry name" value="enoyl_reductase_like"/>
    <property type="match status" value="1"/>
</dbReference>
<comment type="similarity">
    <text evidence="1">Belongs to the zinc-containing alcohol dehydrogenase family.</text>
</comment>
<dbReference type="Gene3D" id="3.40.50.720">
    <property type="entry name" value="NAD(P)-binding Rossmann-like Domain"/>
    <property type="match status" value="1"/>
</dbReference>
<dbReference type="SMART" id="SM00829">
    <property type="entry name" value="PKS_ER"/>
    <property type="match status" value="1"/>
</dbReference>
<name>A0A6A5YVC2_9PLEO</name>
<dbReference type="InterPro" id="IPR036291">
    <property type="entry name" value="NAD(P)-bd_dom_sf"/>
</dbReference>
<organism evidence="5 6">
    <name type="scientific">Lophiotrema nucula</name>
    <dbReference type="NCBI Taxonomy" id="690887"/>
    <lineage>
        <taxon>Eukaryota</taxon>
        <taxon>Fungi</taxon>
        <taxon>Dikarya</taxon>
        <taxon>Ascomycota</taxon>
        <taxon>Pezizomycotina</taxon>
        <taxon>Dothideomycetes</taxon>
        <taxon>Pleosporomycetidae</taxon>
        <taxon>Pleosporales</taxon>
        <taxon>Lophiotremataceae</taxon>
        <taxon>Lophiotrema</taxon>
    </lineage>
</organism>
<dbReference type="InterPro" id="IPR020843">
    <property type="entry name" value="ER"/>
</dbReference>